<comment type="cofactor">
    <cofactor evidence="17">
        <name>Cu cation</name>
        <dbReference type="ChEBI" id="CHEBI:23378"/>
    </cofactor>
    <text evidence="17">Binds a copper A center.</text>
</comment>
<keyword evidence="10 18" id="KW-1133">Transmembrane helix</keyword>
<keyword evidence="8" id="KW-1278">Translocase</keyword>
<keyword evidence="3 16" id="KW-0813">Transport</keyword>
<evidence type="ECO:0000256" key="11">
    <source>
        <dbReference type="ARBA" id="ARBA00023004"/>
    </source>
</evidence>
<name>A0A511RLZ4_9DEIN</name>
<feature type="domain" description="Cytochrome c" evidence="22">
    <location>
        <begin position="237"/>
        <end position="328"/>
    </location>
</feature>
<evidence type="ECO:0000256" key="8">
    <source>
        <dbReference type="ARBA" id="ARBA00022967"/>
    </source>
</evidence>
<keyword evidence="11 15" id="KW-0408">Iron</keyword>
<keyword evidence="19" id="KW-0732">Signal</keyword>
<dbReference type="EMBL" id="BJXN01000018">
    <property type="protein sequence ID" value="GEM90671.1"/>
    <property type="molecule type" value="Genomic_DNA"/>
</dbReference>
<evidence type="ECO:0000256" key="10">
    <source>
        <dbReference type="ARBA" id="ARBA00022989"/>
    </source>
</evidence>
<keyword evidence="7 15" id="KW-0479">Metal-binding</keyword>
<dbReference type="GO" id="GO:0004129">
    <property type="term" value="F:cytochrome-c oxidase activity"/>
    <property type="evidence" value="ECO:0007669"/>
    <property type="project" value="UniProtKB-EC"/>
</dbReference>
<dbReference type="Pfam" id="PF00034">
    <property type="entry name" value="Cytochrom_C"/>
    <property type="match status" value="1"/>
</dbReference>
<evidence type="ECO:0000256" key="3">
    <source>
        <dbReference type="ARBA" id="ARBA00022448"/>
    </source>
</evidence>
<comment type="catalytic activity">
    <reaction evidence="17">
        <text>4 Fe(II)-[cytochrome c] + O2 + 8 H(+)(in) = 4 Fe(III)-[cytochrome c] + 2 H2O + 4 H(+)(out)</text>
        <dbReference type="Rhea" id="RHEA:11436"/>
        <dbReference type="Rhea" id="RHEA-COMP:10350"/>
        <dbReference type="Rhea" id="RHEA-COMP:14399"/>
        <dbReference type="ChEBI" id="CHEBI:15377"/>
        <dbReference type="ChEBI" id="CHEBI:15378"/>
        <dbReference type="ChEBI" id="CHEBI:15379"/>
        <dbReference type="ChEBI" id="CHEBI:29033"/>
        <dbReference type="ChEBI" id="CHEBI:29034"/>
        <dbReference type="EC" id="7.1.1.9"/>
    </reaction>
</comment>
<comment type="similarity">
    <text evidence="2 16">Belongs to the cytochrome c oxidase subunit 2 family.</text>
</comment>
<proteinExistence type="inferred from homology"/>
<evidence type="ECO:0000256" key="4">
    <source>
        <dbReference type="ARBA" id="ARBA00022617"/>
    </source>
</evidence>
<keyword evidence="5 16" id="KW-0679">Respiratory chain</keyword>
<dbReference type="PROSITE" id="PS50857">
    <property type="entry name" value="COX2_CUA"/>
    <property type="match status" value="1"/>
</dbReference>
<evidence type="ECO:0000256" key="18">
    <source>
        <dbReference type="SAM" id="Phobius"/>
    </source>
</evidence>
<evidence type="ECO:0000256" key="15">
    <source>
        <dbReference type="PROSITE-ProRule" id="PRU00433"/>
    </source>
</evidence>
<evidence type="ECO:0000259" key="21">
    <source>
        <dbReference type="PROSITE" id="PS50999"/>
    </source>
</evidence>
<dbReference type="InterPro" id="IPR008972">
    <property type="entry name" value="Cupredoxin"/>
</dbReference>
<dbReference type="Gene3D" id="1.10.287.90">
    <property type="match status" value="1"/>
</dbReference>
<dbReference type="Proteomes" id="UP000321827">
    <property type="component" value="Unassembled WGS sequence"/>
</dbReference>
<keyword evidence="12 17" id="KW-0186">Copper</keyword>
<evidence type="ECO:0000256" key="7">
    <source>
        <dbReference type="ARBA" id="ARBA00022723"/>
    </source>
</evidence>
<dbReference type="GO" id="GO:0020037">
    <property type="term" value="F:heme binding"/>
    <property type="evidence" value="ECO:0007669"/>
    <property type="project" value="InterPro"/>
</dbReference>
<evidence type="ECO:0000256" key="1">
    <source>
        <dbReference type="ARBA" id="ARBA00004141"/>
    </source>
</evidence>
<keyword evidence="4 15" id="KW-0349">Heme</keyword>
<dbReference type="InterPro" id="IPR036909">
    <property type="entry name" value="Cyt_c-like_dom_sf"/>
</dbReference>
<comment type="function">
    <text evidence="14 17">Subunits I and II form the functional core of the enzyme complex. Electrons originating in cytochrome c are transferred via heme a and Cu(A) to the binuclear center formed by heme a3 and Cu(B).</text>
</comment>
<dbReference type="SUPFAM" id="SSF81464">
    <property type="entry name" value="Cytochrome c oxidase subunit II-like, transmembrane region"/>
    <property type="match status" value="1"/>
</dbReference>
<dbReference type="InterPro" id="IPR045187">
    <property type="entry name" value="CcO_II"/>
</dbReference>
<sequence>MPRMLLSVGYLSLAGAALAHNVTILSDAPVNQEITGLLWWVLIFAVIIFGVVAGALAYTIWKFRAKPGDNELPPQVHGNDRMEIIWTAIPLLIVMVLFVLTAQTLVKIKRPVAGSLPVEATGWQFWWDFQYPDEGLRTAGELVIPVGQPVEVKITSGDVIHSFWPPSLTGKADAVPGEDNYLRFMATKPGNYYGYCAELCGASHANMRFRILALEREDYNRFIEDFKAYEAPAPANEQAARGQQLFNAQCAACHTVKGTPARGVIGPDLSLFGMRTTLGSGVWDNTPENLKRWIQDSSAMKPSSKMPPFTQLSDTDLEALAAYLYSLKLDGFDFAQLPRY</sequence>
<feature type="signal peptide" evidence="19">
    <location>
        <begin position="1"/>
        <end position="19"/>
    </location>
</feature>
<dbReference type="RefSeq" id="WP_147148618.1">
    <property type="nucleotide sequence ID" value="NZ_BJXN01000018.1"/>
</dbReference>
<dbReference type="InterPro" id="IPR034236">
    <property type="entry name" value="CuRO_CcO_Caa3_II"/>
</dbReference>
<comment type="caution">
    <text evidence="23">The sequence shown here is derived from an EMBL/GenBank/DDBJ whole genome shotgun (WGS) entry which is preliminary data.</text>
</comment>
<evidence type="ECO:0000256" key="9">
    <source>
        <dbReference type="ARBA" id="ARBA00022982"/>
    </source>
</evidence>
<evidence type="ECO:0000256" key="2">
    <source>
        <dbReference type="ARBA" id="ARBA00007866"/>
    </source>
</evidence>
<keyword evidence="13 18" id="KW-0472">Membrane</keyword>
<comment type="subcellular location">
    <subcellularLocation>
        <location evidence="16">Cell membrane</location>
        <topology evidence="16">Multi-pass membrane protein</topology>
    </subcellularLocation>
    <subcellularLocation>
        <location evidence="1">Membrane</location>
        <topology evidence="1">Multi-pass membrane protein</topology>
    </subcellularLocation>
</comment>
<evidence type="ECO:0000256" key="12">
    <source>
        <dbReference type="ARBA" id="ARBA00023008"/>
    </source>
</evidence>
<organism evidence="23 24">
    <name type="scientific">Oceanithermus desulfurans NBRC 100063</name>
    <dbReference type="NCBI Taxonomy" id="1227550"/>
    <lineage>
        <taxon>Bacteria</taxon>
        <taxon>Thermotogati</taxon>
        <taxon>Deinococcota</taxon>
        <taxon>Deinococci</taxon>
        <taxon>Thermales</taxon>
        <taxon>Thermaceae</taxon>
        <taxon>Oceanithermus</taxon>
    </lineage>
</organism>
<feature type="transmembrane region" description="Helical" evidence="18">
    <location>
        <begin position="37"/>
        <end position="61"/>
    </location>
</feature>
<evidence type="ECO:0000256" key="19">
    <source>
        <dbReference type="SAM" id="SignalP"/>
    </source>
</evidence>
<dbReference type="PROSITE" id="PS51007">
    <property type="entry name" value="CYTC"/>
    <property type="match status" value="1"/>
</dbReference>
<gene>
    <name evidence="23" type="ORF">ODE01S_21050</name>
</gene>
<dbReference type="InterPro" id="IPR036257">
    <property type="entry name" value="Cyt_c_oxidase_su2_TM_sf"/>
</dbReference>
<evidence type="ECO:0000256" key="13">
    <source>
        <dbReference type="ARBA" id="ARBA00023136"/>
    </source>
</evidence>
<feature type="chain" id="PRO_5021938053" description="Cytochrome c oxidase subunit 2" evidence="19">
    <location>
        <begin position="20"/>
        <end position="340"/>
    </location>
</feature>
<dbReference type="Pfam" id="PF02790">
    <property type="entry name" value="COX2_TM"/>
    <property type="match status" value="1"/>
</dbReference>
<dbReference type="OrthoDB" id="9781261at2"/>
<evidence type="ECO:0000313" key="24">
    <source>
        <dbReference type="Proteomes" id="UP000321827"/>
    </source>
</evidence>
<feature type="transmembrane region" description="Helical" evidence="18">
    <location>
        <begin position="82"/>
        <end position="102"/>
    </location>
</feature>
<evidence type="ECO:0000256" key="6">
    <source>
        <dbReference type="ARBA" id="ARBA00022692"/>
    </source>
</evidence>
<keyword evidence="9 16" id="KW-0249">Electron transport</keyword>
<dbReference type="PROSITE" id="PS50999">
    <property type="entry name" value="COX2_TM"/>
    <property type="match status" value="1"/>
</dbReference>
<protein>
    <recommendedName>
        <fullName evidence="17">Cytochrome c oxidase subunit 2</fullName>
        <ecNumber evidence="17">7.1.1.9</ecNumber>
    </recommendedName>
</protein>
<feature type="domain" description="Cytochrome oxidase subunit II transmembrane region profile" evidence="21">
    <location>
        <begin position="5"/>
        <end position="112"/>
    </location>
</feature>
<evidence type="ECO:0000256" key="14">
    <source>
        <dbReference type="ARBA" id="ARBA00024688"/>
    </source>
</evidence>
<dbReference type="EC" id="7.1.1.9" evidence="17"/>
<dbReference type="InterPro" id="IPR001505">
    <property type="entry name" value="Copper_CuA"/>
</dbReference>
<dbReference type="NCBIfam" id="TIGR02866">
    <property type="entry name" value="CoxB"/>
    <property type="match status" value="1"/>
</dbReference>
<evidence type="ECO:0000256" key="17">
    <source>
        <dbReference type="RuleBase" id="RU004024"/>
    </source>
</evidence>
<dbReference type="SUPFAM" id="SSF49503">
    <property type="entry name" value="Cupredoxins"/>
    <property type="match status" value="1"/>
</dbReference>
<dbReference type="Pfam" id="PF00116">
    <property type="entry name" value="COX2"/>
    <property type="match status" value="1"/>
</dbReference>
<dbReference type="PANTHER" id="PTHR22888:SF9">
    <property type="entry name" value="CYTOCHROME C OXIDASE SUBUNIT 2"/>
    <property type="match status" value="1"/>
</dbReference>
<dbReference type="PROSITE" id="PS00078">
    <property type="entry name" value="COX2"/>
    <property type="match status" value="1"/>
</dbReference>
<keyword evidence="6 16" id="KW-0812">Transmembrane</keyword>
<dbReference type="GO" id="GO:0016491">
    <property type="term" value="F:oxidoreductase activity"/>
    <property type="evidence" value="ECO:0007669"/>
    <property type="project" value="InterPro"/>
</dbReference>
<dbReference type="InterPro" id="IPR009056">
    <property type="entry name" value="Cyt_c-like_dom"/>
</dbReference>
<dbReference type="GO" id="GO:0005886">
    <property type="term" value="C:plasma membrane"/>
    <property type="evidence" value="ECO:0007669"/>
    <property type="project" value="UniProtKB-SubCell"/>
</dbReference>
<dbReference type="PANTHER" id="PTHR22888">
    <property type="entry name" value="CYTOCHROME C OXIDASE, SUBUNIT II"/>
    <property type="match status" value="1"/>
</dbReference>
<evidence type="ECO:0000256" key="5">
    <source>
        <dbReference type="ARBA" id="ARBA00022660"/>
    </source>
</evidence>
<evidence type="ECO:0000259" key="22">
    <source>
        <dbReference type="PROSITE" id="PS51007"/>
    </source>
</evidence>
<evidence type="ECO:0000259" key="20">
    <source>
        <dbReference type="PROSITE" id="PS50857"/>
    </source>
</evidence>
<dbReference type="CDD" id="cd04213">
    <property type="entry name" value="CuRO_CcO_Caa3_II"/>
    <property type="match status" value="1"/>
</dbReference>
<dbReference type="Gene3D" id="2.60.40.420">
    <property type="entry name" value="Cupredoxins - blue copper proteins"/>
    <property type="match status" value="1"/>
</dbReference>
<dbReference type="InterPro" id="IPR002429">
    <property type="entry name" value="CcO_II-like_C"/>
</dbReference>
<dbReference type="AlphaFoldDB" id="A0A511RLZ4"/>
<dbReference type="GO" id="GO:0005507">
    <property type="term" value="F:copper ion binding"/>
    <property type="evidence" value="ECO:0007669"/>
    <property type="project" value="InterPro"/>
</dbReference>
<dbReference type="GO" id="GO:0042773">
    <property type="term" value="P:ATP synthesis coupled electron transport"/>
    <property type="evidence" value="ECO:0007669"/>
    <property type="project" value="TreeGrafter"/>
</dbReference>
<evidence type="ECO:0000313" key="23">
    <source>
        <dbReference type="EMBL" id="GEM90671.1"/>
    </source>
</evidence>
<accession>A0A511RLZ4</accession>
<evidence type="ECO:0000256" key="16">
    <source>
        <dbReference type="RuleBase" id="RU000456"/>
    </source>
</evidence>
<dbReference type="InterPro" id="IPR014222">
    <property type="entry name" value="Cyt_c_oxidase_su2"/>
</dbReference>
<reference evidence="23 24" key="1">
    <citation type="submission" date="2019-07" db="EMBL/GenBank/DDBJ databases">
        <title>Whole genome shotgun sequence of Oceanithermus desulfurans NBRC 100063.</title>
        <authorList>
            <person name="Hosoyama A."/>
            <person name="Uohara A."/>
            <person name="Ohji S."/>
            <person name="Ichikawa N."/>
        </authorList>
    </citation>
    <scope>NUCLEOTIDE SEQUENCE [LARGE SCALE GENOMIC DNA]</scope>
    <source>
        <strain evidence="23 24">NBRC 100063</strain>
    </source>
</reference>
<feature type="domain" description="Cytochrome oxidase subunit II copper A binding" evidence="20">
    <location>
        <begin position="113"/>
        <end position="225"/>
    </location>
</feature>
<dbReference type="SUPFAM" id="SSF46626">
    <property type="entry name" value="Cytochrome c"/>
    <property type="match status" value="1"/>
</dbReference>
<dbReference type="InterPro" id="IPR011759">
    <property type="entry name" value="Cyt_c_oxidase_su2_TM_dom"/>
</dbReference>